<dbReference type="InterPro" id="IPR011060">
    <property type="entry name" value="RibuloseP-bd_barrel"/>
</dbReference>
<keyword evidence="8 10" id="KW-0456">Lyase</keyword>
<evidence type="ECO:0000256" key="2">
    <source>
        <dbReference type="ARBA" id="ARBA00004696"/>
    </source>
</evidence>
<dbReference type="RefSeq" id="WP_011696693.1">
    <property type="nucleotide sequence ID" value="NC_008553.1"/>
</dbReference>
<dbReference type="EC" id="4.1.1.48" evidence="3"/>
<evidence type="ECO:0000256" key="6">
    <source>
        <dbReference type="ARBA" id="ARBA00022822"/>
    </source>
</evidence>
<evidence type="ECO:0000256" key="8">
    <source>
        <dbReference type="ARBA" id="ARBA00023239"/>
    </source>
</evidence>
<feature type="domain" description="Indole-3-glycerol phosphate synthase" evidence="9">
    <location>
        <begin position="36"/>
        <end position="234"/>
    </location>
</feature>
<evidence type="ECO:0000256" key="7">
    <source>
        <dbReference type="ARBA" id="ARBA00023141"/>
    </source>
</evidence>
<dbReference type="PANTHER" id="PTHR22854">
    <property type="entry name" value="TRYPTOPHAN BIOSYNTHESIS PROTEIN"/>
    <property type="match status" value="1"/>
</dbReference>
<dbReference type="KEGG" id="mtp:Mthe_1543"/>
<organism evidence="10 11">
    <name type="scientific">Methanothrix thermoacetophila (strain DSM 6194 / JCM 14653 / NBRC 101360 / PT)</name>
    <name type="common">Methanosaeta thermophila</name>
    <dbReference type="NCBI Taxonomy" id="349307"/>
    <lineage>
        <taxon>Archaea</taxon>
        <taxon>Methanobacteriati</taxon>
        <taxon>Methanobacteriota</taxon>
        <taxon>Stenosarchaea group</taxon>
        <taxon>Methanomicrobia</taxon>
        <taxon>Methanotrichales</taxon>
        <taxon>Methanotrichaceae</taxon>
        <taxon>Methanothrix</taxon>
    </lineage>
</organism>
<evidence type="ECO:0000259" key="9">
    <source>
        <dbReference type="Pfam" id="PF00218"/>
    </source>
</evidence>
<evidence type="ECO:0000256" key="4">
    <source>
        <dbReference type="ARBA" id="ARBA00022605"/>
    </source>
</evidence>
<dbReference type="InterPro" id="IPR045186">
    <property type="entry name" value="Indole-3-glycerol_P_synth"/>
</dbReference>
<dbReference type="OrthoDB" id="15223at2157"/>
<dbReference type="EMBL" id="CP000477">
    <property type="protein sequence ID" value="ABK15314.1"/>
    <property type="molecule type" value="Genomic_DNA"/>
</dbReference>
<reference evidence="10 11" key="1">
    <citation type="submission" date="2006-10" db="EMBL/GenBank/DDBJ databases">
        <title>Complete sequence of Methanosaeta thermophila PT.</title>
        <authorList>
            <consortium name="US DOE Joint Genome Institute"/>
            <person name="Copeland A."/>
            <person name="Lucas S."/>
            <person name="Lapidus A."/>
            <person name="Barry K."/>
            <person name="Detter J.C."/>
            <person name="Glavina del Rio T."/>
            <person name="Hammon N."/>
            <person name="Israni S."/>
            <person name="Pitluck S."/>
            <person name="Chain P."/>
            <person name="Malfatti S."/>
            <person name="Shin M."/>
            <person name="Vergez L."/>
            <person name="Schmutz J."/>
            <person name="Larimer F."/>
            <person name="Land M."/>
            <person name="Hauser L."/>
            <person name="Kyrpides N."/>
            <person name="Kim E."/>
            <person name="Smith K.S."/>
            <person name="Ingram-Smith C."/>
            <person name="Richardson P."/>
        </authorList>
    </citation>
    <scope>NUCLEOTIDE SEQUENCE [LARGE SCALE GENOMIC DNA]</scope>
    <source>
        <strain evidence="11">DSM 6194 / JCM 14653 / NBRC 101360 / PT</strain>
    </source>
</reference>
<dbReference type="GO" id="GO:0004640">
    <property type="term" value="F:phosphoribosylanthranilate isomerase activity"/>
    <property type="evidence" value="ECO:0007669"/>
    <property type="project" value="TreeGrafter"/>
</dbReference>
<name>A0B9E0_METTP</name>
<dbReference type="Gene3D" id="3.20.20.70">
    <property type="entry name" value="Aldolase class I"/>
    <property type="match status" value="1"/>
</dbReference>
<evidence type="ECO:0000256" key="1">
    <source>
        <dbReference type="ARBA" id="ARBA00001633"/>
    </source>
</evidence>
<keyword evidence="11" id="KW-1185">Reference proteome</keyword>
<evidence type="ECO:0000313" key="11">
    <source>
        <dbReference type="Proteomes" id="UP000000674"/>
    </source>
</evidence>
<keyword evidence="4" id="KW-0028">Amino-acid biosynthesis</keyword>
<evidence type="ECO:0000313" key="10">
    <source>
        <dbReference type="EMBL" id="ABK15314.1"/>
    </source>
</evidence>
<accession>A0B9E0</accession>
<dbReference type="InterPro" id="IPR013798">
    <property type="entry name" value="Indole-3-glycerol_P_synth_dom"/>
</dbReference>
<dbReference type="GO" id="GO:0000162">
    <property type="term" value="P:L-tryptophan biosynthetic process"/>
    <property type="evidence" value="ECO:0007669"/>
    <property type="project" value="UniProtKB-UniPathway"/>
</dbReference>
<keyword evidence="5" id="KW-0210">Decarboxylase</keyword>
<dbReference type="Proteomes" id="UP000000674">
    <property type="component" value="Chromosome"/>
</dbReference>
<dbReference type="STRING" id="349307.Mthe_1543"/>
<dbReference type="SUPFAM" id="SSF51366">
    <property type="entry name" value="Ribulose-phoshate binding barrel"/>
    <property type="match status" value="1"/>
</dbReference>
<comment type="catalytic activity">
    <reaction evidence="1">
        <text>1-(2-carboxyphenylamino)-1-deoxy-D-ribulose 5-phosphate + H(+) = (1S,2R)-1-C-(indol-3-yl)glycerol 3-phosphate + CO2 + H2O</text>
        <dbReference type="Rhea" id="RHEA:23476"/>
        <dbReference type="ChEBI" id="CHEBI:15377"/>
        <dbReference type="ChEBI" id="CHEBI:15378"/>
        <dbReference type="ChEBI" id="CHEBI:16526"/>
        <dbReference type="ChEBI" id="CHEBI:58613"/>
        <dbReference type="ChEBI" id="CHEBI:58866"/>
        <dbReference type="EC" id="4.1.1.48"/>
    </reaction>
</comment>
<proteinExistence type="predicted"/>
<dbReference type="GeneID" id="4462524"/>
<keyword evidence="6" id="KW-0822">Tryptophan biosynthesis</keyword>
<dbReference type="PANTHER" id="PTHR22854:SF2">
    <property type="entry name" value="INDOLE-3-GLYCEROL-PHOSPHATE SYNTHASE"/>
    <property type="match status" value="1"/>
</dbReference>
<keyword evidence="7" id="KW-0057">Aromatic amino acid biosynthesis</keyword>
<dbReference type="AlphaFoldDB" id="A0B9E0"/>
<gene>
    <name evidence="10" type="ordered locus">Mthe_1543</name>
</gene>
<dbReference type="Pfam" id="PF00218">
    <property type="entry name" value="IGPS"/>
    <property type="match status" value="1"/>
</dbReference>
<dbReference type="InterPro" id="IPR013785">
    <property type="entry name" value="Aldolase_TIM"/>
</dbReference>
<dbReference type="HOGENOM" id="CLU_034247_0_1_2"/>
<protein>
    <recommendedName>
        <fullName evidence="3">indole-3-glycerol-phosphate synthase</fullName>
        <ecNumber evidence="3">4.1.1.48</ecNumber>
    </recommendedName>
</protein>
<dbReference type="CDD" id="cd00331">
    <property type="entry name" value="IGPS"/>
    <property type="match status" value="1"/>
</dbReference>
<comment type="pathway">
    <text evidence="2">Amino-acid biosynthesis; L-tryptophan biosynthesis; L-tryptophan from chorismate: step 4/5.</text>
</comment>
<evidence type="ECO:0000256" key="3">
    <source>
        <dbReference type="ARBA" id="ARBA00012362"/>
    </source>
</evidence>
<sequence>MHPLIEGILSATELRMAGAKQSFDHLKSRDLVGSAISARRRGLIPVIAEIKPRAISRPLRAGEAGEIARFYESRGACGISVLTEPTYFLGSISSLEEARRSTSLPVLRKDFIINRKQIREARADLVLLIVSIADIEDLIEDVRAAGMEPLVEVHDEHELDRAANAGATIVGINNRDLITLEVDLGRFEALGPIARDIGLFTVAESGVSSREEALRMMNAGADALLIGNSIMKNPALLGEITGVDIKAT</sequence>
<evidence type="ECO:0000256" key="5">
    <source>
        <dbReference type="ARBA" id="ARBA00022793"/>
    </source>
</evidence>
<dbReference type="UniPathway" id="UPA00035">
    <property type="reaction ID" value="UER00043"/>
</dbReference>
<dbReference type="GO" id="GO:0004425">
    <property type="term" value="F:indole-3-glycerol-phosphate synthase activity"/>
    <property type="evidence" value="ECO:0007669"/>
    <property type="project" value="UniProtKB-EC"/>
</dbReference>